<keyword evidence="3" id="KW-1185">Reference proteome</keyword>
<organism evidence="3">
    <name type="scientific">Leptosphaeria maculans (strain JN3 / isolate v23.1.3 / race Av1-4-5-6-7-8)</name>
    <name type="common">Blackleg fungus</name>
    <name type="synonym">Phoma lingam</name>
    <dbReference type="NCBI Taxonomy" id="985895"/>
    <lineage>
        <taxon>Eukaryota</taxon>
        <taxon>Fungi</taxon>
        <taxon>Dikarya</taxon>
        <taxon>Ascomycota</taxon>
        <taxon>Pezizomycotina</taxon>
        <taxon>Dothideomycetes</taxon>
        <taxon>Pleosporomycetidae</taxon>
        <taxon>Pleosporales</taxon>
        <taxon>Pleosporineae</taxon>
        <taxon>Leptosphaeriaceae</taxon>
        <taxon>Plenodomus</taxon>
        <taxon>Plenodomus lingam/Leptosphaeria maculans species complex</taxon>
    </lineage>
</organism>
<evidence type="ECO:0000313" key="3">
    <source>
        <dbReference type="Proteomes" id="UP000002668"/>
    </source>
</evidence>
<name>E5A5M7_LEPMJ</name>
<dbReference type="HOGENOM" id="CLU_2441265_0_0_1"/>
<dbReference type="VEuPathDB" id="FungiDB:LEMA_uP081640.1"/>
<accession>E5A5M7</accession>
<feature type="signal peptide" evidence="1">
    <location>
        <begin position="1"/>
        <end position="20"/>
    </location>
</feature>
<dbReference type="AlphaFoldDB" id="E5A5M7"/>
<dbReference type="RefSeq" id="XP_003842404.1">
    <property type="nucleotide sequence ID" value="XM_003842356.1"/>
</dbReference>
<keyword evidence="1" id="KW-0732">Signal</keyword>
<gene>
    <name evidence="2" type="ORF">LEMA_uP081640.1</name>
</gene>
<dbReference type="InParanoid" id="E5A5M7"/>
<evidence type="ECO:0000256" key="1">
    <source>
        <dbReference type="SAM" id="SignalP"/>
    </source>
</evidence>
<reference evidence="3" key="1">
    <citation type="journal article" date="2011" name="Nat. Commun.">
        <title>Effector diversification within compartments of the Leptosphaeria maculans genome affected by Repeat-Induced Point mutations.</title>
        <authorList>
            <person name="Rouxel T."/>
            <person name="Grandaubert J."/>
            <person name="Hane J.K."/>
            <person name="Hoede C."/>
            <person name="van de Wouw A.P."/>
            <person name="Couloux A."/>
            <person name="Dominguez V."/>
            <person name="Anthouard V."/>
            <person name="Bally P."/>
            <person name="Bourras S."/>
            <person name="Cozijnsen A.J."/>
            <person name="Ciuffetti L.M."/>
            <person name="Degrave A."/>
            <person name="Dilmaghani A."/>
            <person name="Duret L."/>
            <person name="Fudal I."/>
            <person name="Goodwin S.B."/>
            <person name="Gout L."/>
            <person name="Glaser N."/>
            <person name="Linglin J."/>
            <person name="Kema G.H.J."/>
            <person name="Lapalu N."/>
            <person name="Lawrence C.B."/>
            <person name="May K."/>
            <person name="Meyer M."/>
            <person name="Ollivier B."/>
            <person name="Poulain J."/>
            <person name="Schoch C.L."/>
            <person name="Simon A."/>
            <person name="Spatafora J.W."/>
            <person name="Stachowiak A."/>
            <person name="Turgeon B.G."/>
            <person name="Tyler B.M."/>
            <person name="Vincent D."/>
            <person name="Weissenbach J."/>
            <person name="Amselem J."/>
            <person name="Quesneville H."/>
            <person name="Oliver R.P."/>
            <person name="Wincker P."/>
            <person name="Balesdent M.-H."/>
            <person name="Howlett B.J."/>
        </authorList>
    </citation>
    <scope>NUCLEOTIDE SEQUENCE [LARGE SCALE GENOMIC DNA]</scope>
    <source>
        <strain evidence="3">JN3 / isolate v23.1.3 / race Av1-4-5-6-7-8</strain>
    </source>
</reference>
<dbReference type="Proteomes" id="UP000002668">
    <property type="component" value="Genome"/>
</dbReference>
<protein>
    <submittedName>
        <fullName evidence="2">Predicted protein</fullName>
    </submittedName>
</protein>
<proteinExistence type="predicted"/>
<dbReference type="EMBL" id="FP929134">
    <property type="protein sequence ID" value="CBX98925.1"/>
    <property type="molecule type" value="Genomic_DNA"/>
</dbReference>
<evidence type="ECO:0000313" key="2">
    <source>
        <dbReference type="EMBL" id="CBX98925.1"/>
    </source>
</evidence>
<dbReference type="GeneID" id="13282114"/>
<sequence>MKLSCIVAAALLAAQGETKAVMDCSNEGYALADDLHCENPDAWVFCCAHPFLNSGLPTPRVCQDPFFNSRPGGRTDGCNGDKGSIVCCDR</sequence>
<feature type="chain" id="PRO_5003195101" evidence="1">
    <location>
        <begin position="21"/>
        <end position="90"/>
    </location>
</feature>